<evidence type="ECO:0000313" key="2">
    <source>
        <dbReference type="Proteomes" id="UP000316621"/>
    </source>
</evidence>
<sequence>MSPPCKGMKEHDDLSHRKVYVAQKGLVKYLQWLQKWGRRKRNGYEFIEIQLVWSLLPAFSVVCFDQLIVILPQFFETHQFRLTDDGFSFSCFDEVDSGAIVPSEIVHSIDIHPSRKQR</sequence>
<proteinExistence type="predicted"/>
<evidence type="ECO:0000313" key="1">
    <source>
        <dbReference type="EMBL" id="RZC66281.1"/>
    </source>
</evidence>
<protein>
    <submittedName>
        <fullName evidence="1">Uncharacterized protein</fullName>
    </submittedName>
</protein>
<dbReference type="Gramene" id="RZC66281">
    <property type="protein sequence ID" value="RZC66281"/>
    <property type="gene ID" value="C5167_009977"/>
</dbReference>
<dbReference type="AlphaFoldDB" id="A0A4Y7K1Z1"/>
<dbReference type="EMBL" id="CM010720">
    <property type="protein sequence ID" value="RZC66281.1"/>
    <property type="molecule type" value="Genomic_DNA"/>
</dbReference>
<organism evidence="1 2">
    <name type="scientific">Papaver somniferum</name>
    <name type="common">Opium poppy</name>
    <dbReference type="NCBI Taxonomy" id="3469"/>
    <lineage>
        <taxon>Eukaryota</taxon>
        <taxon>Viridiplantae</taxon>
        <taxon>Streptophyta</taxon>
        <taxon>Embryophyta</taxon>
        <taxon>Tracheophyta</taxon>
        <taxon>Spermatophyta</taxon>
        <taxon>Magnoliopsida</taxon>
        <taxon>Ranunculales</taxon>
        <taxon>Papaveraceae</taxon>
        <taxon>Papaveroideae</taxon>
        <taxon>Papaver</taxon>
    </lineage>
</organism>
<accession>A0A4Y7K1Z1</accession>
<gene>
    <name evidence="1" type="ORF">C5167_009977</name>
</gene>
<keyword evidence="2" id="KW-1185">Reference proteome</keyword>
<name>A0A4Y7K1Z1_PAPSO</name>
<dbReference type="Proteomes" id="UP000316621">
    <property type="component" value="Chromosome 6"/>
</dbReference>
<reference evidence="1 2" key="1">
    <citation type="journal article" date="2018" name="Science">
        <title>The opium poppy genome and morphinan production.</title>
        <authorList>
            <person name="Guo L."/>
            <person name="Winzer T."/>
            <person name="Yang X."/>
            <person name="Li Y."/>
            <person name="Ning Z."/>
            <person name="He Z."/>
            <person name="Teodor R."/>
            <person name="Lu Y."/>
            <person name="Bowser T.A."/>
            <person name="Graham I.A."/>
            <person name="Ye K."/>
        </authorList>
    </citation>
    <scope>NUCLEOTIDE SEQUENCE [LARGE SCALE GENOMIC DNA]</scope>
    <source>
        <strain evidence="2">cv. HN1</strain>
        <tissue evidence="1">Leaves</tissue>
    </source>
</reference>